<accession>A0AAP6B937</accession>
<evidence type="ECO:0000313" key="6">
    <source>
        <dbReference type="Proteomes" id="UP001282288"/>
    </source>
</evidence>
<dbReference type="Proteomes" id="UP001282288">
    <property type="component" value="Unassembled WGS sequence"/>
</dbReference>
<dbReference type="RefSeq" id="WP_029184516.1">
    <property type="nucleotide sequence ID" value="NZ_BCMK01000002.1"/>
</dbReference>
<proteinExistence type="predicted"/>
<feature type="region of interest" description="Disordered" evidence="1">
    <location>
        <begin position="150"/>
        <end position="169"/>
    </location>
</feature>
<feature type="domain" description="Prolyl 4-hydroxylase alpha subunit Fe(2+) 2OG dioxygenase" evidence="2">
    <location>
        <begin position="118"/>
        <end position="203"/>
    </location>
</feature>
<gene>
    <name evidence="3" type="ORF">PV399_11950</name>
    <name evidence="4" type="ORF">PV666_07415</name>
</gene>
<dbReference type="Proteomes" id="UP001272987">
    <property type="component" value="Unassembled WGS sequence"/>
</dbReference>
<evidence type="ECO:0000313" key="3">
    <source>
        <dbReference type="EMBL" id="MDX2960421.1"/>
    </source>
</evidence>
<name>A0AAP6B937_9ACTN</name>
<sequence>MINLDVRLETWDHPFRHFRGAGLISAHDLADLGATAPDADLFQRIDTSTGADVRRRYRSSVLPFSDNKTGITPDDIPLAAPWRALVTDLLSDEFTDWLNRETGVDTAGLHRRAEMYYHYDGDFEDLSAGKQHKRLAFALHLNEHWPADGGGDQEYWSGPDRSAGPAATMPPTGGTAWFYSASPASWHQMSPVAAGRGLVRQSVSMAFFE</sequence>
<organism evidence="3 6">
    <name type="scientific">Streptomyces acidiscabies</name>
    <dbReference type="NCBI Taxonomy" id="42234"/>
    <lineage>
        <taxon>Bacteria</taxon>
        <taxon>Bacillati</taxon>
        <taxon>Actinomycetota</taxon>
        <taxon>Actinomycetes</taxon>
        <taxon>Kitasatosporales</taxon>
        <taxon>Streptomycetaceae</taxon>
        <taxon>Streptomyces</taxon>
    </lineage>
</organism>
<reference evidence="3 5" key="1">
    <citation type="journal article" date="2023" name="Microb. Genom.">
        <title>Mesoterricola silvestris gen. nov., sp. nov., Mesoterricola sediminis sp. nov., Geothrix oryzae sp. nov., Geothrix edaphica sp. nov., Geothrix rubra sp. nov., and Geothrix limicola sp. nov., six novel members of Acidobacteriota isolated from soils.</title>
        <authorList>
            <person name="Weisberg A.J."/>
            <person name="Pearce E."/>
            <person name="Kramer C.G."/>
            <person name="Chang J.H."/>
            <person name="Clarke C.R."/>
        </authorList>
    </citation>
    <scope>NUCLEOTIDE SEQUENCE</scope>
    <source>
        <strain evidence="4 5">NB05-1H</strain>
        <strain evidence="3">NRRL_B-16521</strain>
    </source>
</reference>
<dbReference type="EMBL" id="JARAWP010000004">
    <property type="protein sequence ID" value="MDX3017707.1"/>
    <property type="molecule type" value="Genomic_DNA"/>
</dbReference>
<dbReference type="EMBL" id="JARAWC010000007">
    <property type="protein sequence ID" value="MDX2960421.1"/>
    <property type="molecule type" value="Genomic_DNA"/>
</dbReference>
<evidence type="ECO:0000313" key="4">
    <source>
        <dbReference type="EMBL" id="MDX3017707.1"/>
    </source>
</evidence>
<dbReference type="InterPro" id="IPR044862">
    <property type="entry name" value="Pro_4_hyd_alph_FE2OG_OXY"/>
</dbReference>
<evidence type="ECO:0000313" key="5">
    <source>
        <dbReference type="Proteomes" id="UP001272987"/>
    </source>
</evidence>
<dbReference type="AlphaFoldDB" id="A0AAP6B937"/>
<evidence type="ECO:0000259" key="2">
    <source>
        <dbReference type="Pfam" id="PF13640"/>
    </source>
</evidence>
<evidence type="ECO:0000256" key="1">
    <source>
        <dbReference type="SAM" id="MobiDB-lite"/>
    </source>
</evidence>
<comment type="caution">
    <text evidence="3">The sequence shown here is derived from an EMBL/GenBank/DDBJ whole genome shotgun (WGS) entry which is preliminary data.</text>
</comment>
<dbReference type="Gene3D" id="2.60.120.620">
    <property type="entry name" value="q2cbj1_9rhob like domain"/>
    <property type="match status" value="1"/>
</dbReference>
<dbReference type="Pfam" id="PF13640">
    <property type="entry name" value="2OG-FeII_Oxy_3"/>
    <property type="match status" value="1"/>
</dbReference>
<keyword evidence="5" id="KW-1185">Reference proteome</keyword>
<protein>
    <submittedName>
        <fullName evidence="3">2OG-Fe(II) oxygenase family protein</fullName>
    </submittedName>
</protein>
<dbReference type="GeneID" id="69811720"/>